<comment type="pathway">
    <text evidence="2">Secondary metabolite biosynthesis.</text>
</comment>
<dbReference type="InterPro" id="IPR001128">
    <property type="entry name" value="Cyt_P450"/>
</dbReference>
<keyword evidence="7 9" id="KW-0408">Iron</keyword>
<dbReference type="GO" id="GO:0020037">
    <property type="term" value="F:heme binding"/>
    <property type="evidence" value="ECO:0007669"/>
    <property type="project" value="InterPro"/>
</dbReference>
<comment type="caution">
    <text evidence="11">The sequence shown here is derived from an EMBL/GenBank/DDBJ whole genome shotgun (WGS) entry which is preliminary data.</text>
</comment>
<proteinExistence type="inferred from homology"/>
<dbReference type="PANTHER" id="PTHR46300">
    <property type="entry name" value="P450, PUTATIVE (EUROFUNG)-RELATED-RELATED"/>
    <property type="match status" value="1"/>
</dbReference>
<evidence type="ECO:0000256" key="7">
    <source>
        <dbReference type="ARBA" id="ARBA00023004"/>
    </source>
</evidence>
<evidence type="ECO:0000313" key="11">
    <source>
        <dbReference type="EMBL" id="KAJ7206503.1"/>
    </source>
</evidence>
<dbReference type="PRINTS" id="PR00385">
    <property type="entry name" value="P450"/>
</dbReference>
<evidence type="ECO:0000256" key="8">
    <source>
        <dbReference type="ARBA" id="ARBA00023033"/>
    </source>
</evidence>
<comment type="similarity">
    <text evidence="3">Belongs to the cytochrome P450 family.</text>
</comment>
<dbReference type="AlphaFoldDB" id="A0AAD6YD15"/>
<accession>A0AAD6YD15</accession>
<dbReference type="GO" id="GO:0016705">
    <property type="term" value="F:oxidoreductase activity, acting on paired donors, with incorporation or reduction of molecular oxygen"/>
    <property type="evidence" value="ECO:0007669"/>
    <property type="project" value="InterPro"/>
</dbReference>
<name>A0AAD6YD15_9AGAR</name>
<evidence type="ECO:0000256" key="2">
    <source>
        <dbReference type="ARBA" id="ARBA00005179"/>
    </source>
</evidence>
<feature type="transmembrane region" description="Helical" evidence="10">
    <location>
        <begin position="6"/>
        <end position="24"/>
    </location>
</feature>
<dbReference type="Pfam" id="PF00067">
    <property type="entry name" value="p450"/>
    <property type="match status" value="1"/>
</dbReference>
<reference evidence="11" key="1">
    <citation type="submission" date="2023-03" db="EMBL/GenBank/DDBJ databases">
        <title>Massive genome expansion in bonnet fungi (Mycena s.s.) driven by repeated elements and novel gene families across ecological guilds.</title>
        <authorList>
            <consortium name="Lawrence Berkeley National Laboratory"/>
            <person name="Harder C.B."/>
            <person name="Miyauchi S."/>
            <person name="Viragh M."/>
            <person name="Kuo A."/>
            <person name="Thoen E."/>
            <person name="Andreopoulos B."/>
            <person name="Lu D."/>
            <person name="Skrede I."/>
            <person name="Drula E."/>
            <person name="Henrissat B."/>
            <person name="Morin E."/>
            <person name="Kohler A."/>
            <person name="Barry K."/>
            <person name="LaButti K."/>
            <person name="Morin E."/>
            <person name="Salamov A."/>
            <person name="Lipzen A."/>
            <person name="Mereny Z."/>
            <person name="Hegedus B."/>
            <person name="Baldrian P."/>
            <person name="Stursova M."/>
            <person name="Weitz H."/>
            <person name="Taylor A."/>
            <person name="Grigoriev I.V."/>
            <person name="Nagy L.G."/>
            <person name="Martin F."/>
            <person name="Kauserud H."/>
        </authorList>
    </citation>
    <scope>NUCLEOTIDE SEQUENCE</scope>
    <source>
        <strain evidence="11">9144</strain>
    </source>
</reference>
<dbReference type="PANTHER" id="PTHR46300:SF7">
    <property type="entry name" value="P450, PUTATIVE (EUROFUNG)-RELATED"/>
    <property type="match status" value="1"/>
</dbReference>
<evidence type="ECO:0000256" key="3">
    <source>
        <dbReference type="ARBA" id="ARBA00010617"/>
    </source>
</evidence>
<comment type="cofactor">
    <cofactor evidence="1 9">
        <name>heme</name>
        <dbReference type="ChEBI" id="CHEBI:30413"/>
    </cofactor>
</comment>
<keyword evidence="5 9" id="KW-0479">Metal-binding</keyword>
<feature type="binding site" description="axial binding residue" evidence="9">
    <location>
        <position position="432"/>
    </location>
    <ligand>
        <name>heme</name>
        <dbReference type="ChEBI" id="CHEBI:30413"/>
    </ligand>
    <ligandPart>
        <name>Fe</name>
        <dbReference type="ChEBI" id="CHEBI:18248"/>
    </ligandPart>
</feature>
<dbReference type="InterPro" id="IPR002401">
    <property type="entry name" value="Cyt_P450_E_grp-I"/>
</dbReference>
<dbReference type="EMBL" id="JARJCW010000039">
    <property type="protein sequence ID" value="KAJ7206503.1"/>
    <property type="molecule type" value="Genomic_DNA"/>
</dbReference>
<dbReference type="CDD" id="cd11065">
    <property type="entry name" value="CYP64-like"/>
    <property type="match status" value="1"/>
</dbReference>
<sequence length="493" mass="55625">MFPLNVGVLTCIGGVILVYVAFTLNRRSTPYLPGPPSLPILGVALKHPKTEFWKTYAEWGRKYGYQGLISFHVLGRRMVVLNSAADAINLLSKRSYIYSDRPFPTMGGLLMRREKSIFYMRIYRKLMHRSFNPSAAQMYWKMQEQEARTLVDNIVKFPEKLVEHLRRNAAAVIMKIAYGYSVTRNDDHFVVTAEEHMRIASLVGAPGKWIVDSLPFLRFLPEWFPGAGFKRQARQWSEKMYLQSVEPHSWVKQQMAAETAVPSFTSSLLRPSDGPPADAEAEDLILWAAGGLYAAGADTTVSATTTFFFAMMMYPAVQRRAQAEVDAFFAAENRIPTLHDQAAFPYLACVIKEVLRWAPATPIGLFHCTSQPDTYKQFLIPAKTTIIANIWAMMHDETVYPDSFVFAPERFMGSNPQTDPRECAFGFGRRVCAGYATLLLLWHATDLQMVLSLLTVNISKPVDENGRTIEPEIGFTTAIVSYVRLSSAYFSTI</sequence>
<evidence type="ECO:0000256" key="4">
    <source>
        <dbReference type="ARBA" id="ARBA00022617"/>
    </source>
</evidence>
<keyword evidence="12" id="KW-1185">Reference proteome</keyword>
<dbReference type="GO" id="GO:0005506">
    <property type="term" value="F:iron ion binding"/>
    <property type="evidence" value="ECO:0007669"/>
    <property type="project" value="InterPro"/>
</dbReference>
<protein>
    <submittedName>
        <fullName evidence="11">Cytochrome P450</fullName>
    </submittedName>
</protein>
<evidence type="ECO:0000256" key="10">
    <source>
        <dbReference type="SAM" id="Phobius"/>
    </source>
</evidence>
<gene>
    <name evidence="11" type="ORF">GGX14DRAFT_522330</name>
</gene>
<keyword evidence="10" id="KW-1133">Transmembrane helix</keyword>
<dbReference type="InterPro" id="IPR050364">
    <property type="entry name" value="Cytochrome_P450_fung"/>
</dbReference>
<dbReference type="Gene3D" id="1.10.630.10">
    <property type="entry name" value="Cytochrome P450"/>
    <property type="match status" value="1"/>
</dbReference>
<keyword evidence="8" id="KW-0503">Monooxygenase</keyword>
<dbReference type="PRINTS" id="PR00463">
    <property type="entry name" value="EP450I"/>
</dbReference>
<organism evidence="11 12">
    <name type="scientific">Mycena pura</name>
    <dbReference type="NCBI Taxonomy" id="153505"/>
    <lineage>
        <taxon>Eukaryota</taxon>
        <taxon>Fungi</taxon>
        <taxon>Dikarya</taxon>
        <taxon>Basidiomycota</taxon>
        <taxon>Agaricomycotina</taxon>
        <taxon>Agaricomycetes</taxon>
        <taxon>Agaricomycetidae</taxon>
        <taxon>Agaricales</taxon>
        <taxon>Marasmiineae</taxon>
        <taxon>Mycenaceae</taxon>
        <taxon>Mycena</taxon>
    </lineage>
</organism>
<keyword evidence="10" id="KW-0812">Transmembrane</keyword>
<evidence type="ECO:0000256" key="9">
    <source>
        <dbReference type="PIRSR" id="PIRSR602401-1"/>
    </source>
</evidence>
<evidence type="ECO:0000256" key="5">
    <source>
        <dbReference type="ARBA" id="ARBA00022723"/>
    </source>
</evidence>
<keyword evidence="10" id="KW-0472">Membrane</keyword>
<evidence type="ECO:0000256" key="6">
    <source>
        <dbReference type="ARBA" id="ARBA00023002"/>
    </source>
</evidence>
<keyword evidence="4 9" id="KW-0349">Heme</keyword>
<evidence type="ECO:0000313" key="12">
    <source>
        <dbReference type="Proteomes" id="UP001219525"/>
    </source>
</evidence>
<dbReference type="Proteomes" id="UP001219525">
    <property type="component" value="Unassembled WGS sequence"/>
</dbReference>
<dbReference type="InterPro" id="IPR036396">
    <property type="entry name" value="Cyt_P450_sf"/>
</dbReference>
<evidence type="ECO:0000256" key="1">
    <source>
        <dbReference type="ARBA" id="ARBA00001971"/>
    </source>
</evidence>
<dbReference type="GO" id="GO:0004497">
    <property type="term" value="F:monooxygenase activity"/>
    <property type="evidence" value="ECO:0007669"/>
    <property type="project" value="UniProtKB-KW"/>
</dbReference>
<dbReference type="SUPFAM" id="SSF48264">
    <property type="entry name" value="Cytochrome P450"/>
    <property type="match status" value="1"/>
</dbReference>
<keyword evidence="6" id="KW-0560">Oxidoreductase</keyword>